<dbReference type="InterPro" id="IPR000086">
    <property type="entry name" value="NUDIX_hydrolase_dom"/>
</dbReference>
<dbReference type="PROSITE" id="PS51462">
    <property type="entry name" value="NUDIX"/>
    <property type="match status" value="1"/>
</dbReference>
<reference evidence="3 4" key="1">
    <citation type="submission" date="2019-07" db="EMBL/GenBank/DDBJ databases">
        <title>Whole genome shotgun sequence of Cellulomonas soli NBRC 109434.</title>
        <authorList>
            <person name="Hosoyama A."/>
            <person name="Uohara A."/>
            <person name="Ohji S."/>
            <person name="Ichikawa N."/>
        </authorList>
    </citation>
    <scope>NUCLEOTIDE SEQUENCE [LARGE SCALE GENOMIC DNA]</scope>
    <source>
        <strain evidence="3 4">NBRC 109434</strain>
    </source>
</reference>
<dbReference type="RefSeq" id="WP_146953810.1">
    <property type="nucleotide sequence ID" value="NZ_BAABBJ010000002.1"/>
</dbReference>
<dbReference type="PANTHER" id="PTHR21340">
    <property type="entry name" value="DIADENOSINE 5,5-P1,P4-TETRAPHOSPHATE PYROPHOSPHOHYDROLASE MUTT"/>
    <property type="match status" value="1"/>
</dbReference>
<dbReference type="PROSITE" id="PS00893">
    <property type="entry name" value="NUDIX_BOX"/>
    <property type="match status" value="1"/>
</dbReference>
<protein>
    <recommendedName>
        <fullName evidence="2">Nudix hydrolase domain-containing protein</fullName>
    </recommendedName>
</protein>
<dbReference type="EMBL" id="BKAL01000010">
    <property type="protein sequence ID" value="GEP70017.1"/>
    <property type="molecule type" value="Genomic_DNA"/>
</dbReference>
<dbReference type="GO" id="GO:0006754">
    <property type="term" value="P:ATP biosynthetic process"/>
    <property type="evidence" value="ECO:0007669"/>
    <property type="project" value="TreeGrafter"/>
</dbReference>
<dbReference type="Proteomes" id="UP000321798">
    <property type="component" value="Unassembled WGS sequence"/>
</dbReference>
<dbReference type="AlphaFoldDB" id="A0A512PFP2"/>
<keyword evidence="1" id="KW-0378">Hydrolase</keyword>
<evidence type="ECO:0000313" key="3">
    <source>
        <dbReference type="EMBL" id="GEP70017.1"/>
    </source>
</evidence>
<dbReference type="PANTHER" id="PTHR21340:SF0">
    <property type="entry name" value="BIS(5'-NUCLEOSYL)-TETRAPHOSPHATASE [ASYMMETRICAL]"/>
    <property type="match status" value="1"/>
</dbReference>
<dbReference type="Gene3D" id="3.90.79.10">
    <property type="entry name" value="Nucleoside Triphosphate Pyrophosphohydrolase"/>
    <property type="match status" value="1"/>
</dbReference>
<dbReference type="Pfam" id="PF00293">
    <property type="entry name" value="NUDIX"/>
    <property type="match status" value="1"/>
</dbReference>
<accession>A0A512PFP2</accession>
<evidence type="ECO:0000256" key="1">
    <source>
        <dbReference type="ARBA" id="ARBA00022801"/>
    </source>
</evidence>
<dbReference type="InterPro" id="IPR051325">
    <property type="entry name" value="Nudix_hydrolase_domain"/>
</dbReference>
<dbReference type="GO" id="GO:0006167">
    <property type="term" value="P:AMP biosynthetic process"/>
    <property type="evidence" value="ECO:0007669"/>
    <property type="project" value="TreeGrafter"/>
</dbReference>
<organism evidence="3 4">
    <name type="scientific">Cellulomonas soli</name>
    <dbReference type="NCBI Taxonomy" id="931535"/>
    <lineage>
        <taxon>Bacteria</taxon>
        <taxon>Bacillati</taxon>
        <taxon>Actinomycetota</taxon>
        <taxon>Actinomycetes</taxon>
        <taxon>Micrococcales</taxon>
        <taxon>Cellulomonadaceae</taxon>
        <taxon>Cellulomonas</taxon>
    </lineage>
</organism>
<evidence type="ECO:0000313" key="4">
    <source>
        <dbReference type="Proteomes" id="UP000321798"/>
    </source>
</evidence>
<gene>
    <name evidence="3" type="ORF">CSO01_27320</name>
</gene>
<comment type="caution">
    <text evidence="3">The sequence shown here is derived from an EMBL/GenBank/DDBJ whole genome shotgun (WGS) entry which is preliminary data.</text>
</comment>
<keyword evidence="4" id="KW-1185">Reference proteome</keyword>
<feature type="domain" description="Nudix hydrolase" evidence="2">
    <location>
        <begin position="30"/>
        <end position="164"/>
    </location>
</feature>
<sequence>MTVPAGLPEHAHRHAGDGWVPCRCGRRHWGLFGAAGLLLTRRDGTGTATHVVLQHRATWSDQGGTWGVPGGACAPGESAVDAALREAHEEAGIDQGSVGIRGVHVLDHGDWSYTTVLADELVEVHPSETDSESIEVTWVRLDDVVAHPLLPAFAEAWPTLRARLDGRTGPDPR</sequence>
<dbReference type="OrthoDB" id="3404294at2"/>
<dbReference type="GO" id="GO:0004081">
    <property type="term" value="F:bis(5'-nucleosyl)-tetraphosphatase (asymmetrical) activity"/>
    <property type="evidence" value="ECO:0007669"/>
    <property type="project" value="TreeGrafter"/>
</dbReference>
<dbReference type="InterPro" id="IPR015797">
    <property type="entry name" value="NUDIX_hydrolase-like_dom_sf"/>
</dbReference>
<dbReference type="InterPro" id="IPR020084">
    <property type="entry name" value="NUDIX_hydrolase_CS"/>
</dbReference>
<proteinExistence type="predicted"/>
<name>A0A512PFP2_9CELL</name>
<dbReference type="SUPFAM" id="SSF55811">
    <property type="entry name" value="Nudix"/>
    <property type="match status" value="1"/>
</dbReference>
<evidence type="ECO:0000259" key="2">
    <source>
        <dbReference type="PROSITE" id="PS51462"/>
    </source>
</evidence>